<proteinExistence type="inferred from homology"/>
<evidence type="ECO:0000256" key="2">
    <source>
        <dbReference type="ARBA" id="ARBA00022801"/>
    </source>
</evidence>
<keyword evidence="2" id="KW-0378">Hydrolase</keyword>
<comment type="similarity">
    <text evidence="1 4">Belongs to the glycosyl hydrolase 1 family.</text>
</comment>
<dbReference type="PANTHER" id="PTHR10353">
    <property type="entry name" value="GLYCOSYL HYDROLASE"/>
    <property type="match status" value="1"/>
</dbReference>
<dbReference type="FunFam" id="3.20.20.80:FF:000004">
    <property type="entry name" value="Beta-glucosidase 6-phospho-beta-glucosidase"/>
    <property type="match status" value="1"/>
</dbReference>
<evidence type="ECO:0000256" key="3">
    <source>
        <dbReference type="ARBA" id="ARBA00023295"/>
    </source>
</evidence>
<dbReference type="Pfam" id="PF00232">
    <property type="entry name" value="Glyco_hydro_1"/>
    <property type="match status" value="1"/>
</dbReference>
<dbReference type="GO" id="GO:0005829">
    <property type="term" value="C:cytosol"/>
    <property type="evidence" value="ECO:0007669"/>
    <property type="project" value="TreeGrafter"/>
</dbReference>
<keyword evidence="3" id="KW-0326">Glycosidase</keyword>
<reference evidence="5" key="1">
    <citation type="submission" date="2021-03" db="EMBL/GenBank/DDBJ databases">
        <title>Antimicrobial resistance genes in bacteria isolated from Japanese honey, and their potential for conferring macrolide and lincosamide resistance in the American foulbrood pathogen Paenibacillus larvae.</title>
        <authorList>
            <person name="Okamoto M."/>
            <person name="Kumagai M."/>
            <person name="Kanamori H."/>
            <person name="Takamatsu D."/>
        </authorList>
    </citation>
    <scope>NUCLEOTIDE SEQUENCE</scope>
    <source>
        <strain evidence="5">J43TS3</strain>
    </source>
</reference>
<dbReference type="InterPro" id="IPR001360">
    <property type="entry name" value="Glyco_hydro_1"/>
</dbReference>
<dbReference type="PRINTS" id="PR00131">
    <property type="entry name" value="GLHYDRLASE1"/>
</dbReference>
<evidence type="ECO:0000256" key="1">
    <source>
        <dbReference type="ARBA" id="ARBA00010838"/>
    </source>
</evidence>
<sequence length="481" mass="55215">MLNNYQMPKDFLWGGAIAANQAEGAHDVGGKGKSLADVHKYYPDKSNFEIQAEQKAGMTISQIKANLEDKEGYYPKRYGIDFYHTYDKDLELLAEMGFKNFRTSIDWTRIFPTGDEEEPNEAGLKYYDNLIDKIVELGMEPIITILHYETPVNVSLKYGGWHNRKVIDLFYKYGKVVLDRYKDKVRYWIVINQINLIGYEPFNSTAIPSDAVDNYEEAAYQAVHNQFVASAMLKKYAESVNPEMQIGTMVSDVTVYPATSKPDDIVLALKKNRMEFYYTDVQFFGEYPQYALNYFAENSIHLDITEEDKQLLKENTMDYLAMSYYYTDTADASKNTIKQVSVTPNPAVESSPWGWAIDPQGLYVSLSTYWDRYKKPLMIAENGLGMYDELKDGKVHDDYRIAYLSAHISAMKQAMYDGANVFAYCAWGPIDIISCSSAQMNKRYGFIYVDLDNEGKGTGERIKKDSFYWYKNVIETNGSEL</sequence>
<dbReference type="GO" id="GO:0008422">
    <property type="term" value="F:beta-glucosidase activity"/>
    <property type="evidence" value="ECO:0007669"/>
    <property type="project" value="TreeGrafter"/>
</dbReference>
<comment type="caution">
    <text evidence="5">The sequence shown here is derived from an EMBL/GenBank/DDBJ whole genome shotgun (WGS) entry which is preliminary data.</text>
</comment>
<dbReference type="RefSeq" id="WP_212920882.1">
    <property type="nucleotide sequence ID" value="NZ_BORP01000003.1"/>
</dbReference>
<dbReference type="InterPro" id="IPR017853">
    <property type="entry name" value="GH"/>
</dbReference>
<evidence type="ECO:0000313" key="5">
    <source>
        <dbReference type="EMBL" id="GIO27402.1"/>
    </source>
</evidence>
<accession>A0A920C872</accession>
<dbReference type="EMBL" id="BORP01000003">
    <property type="protein sequence ID" value="GIO27402.1"/>
    <property type="molecule type" value="Genomic_DNA"/>
</dbReference>
<dbReference type="PANTHER" id="PTHR10353:SF122">
    <property type="entry name" value="6-PHOSPHO-BETA-GLUCOSIDASE ASCB-RELATED"/>
    <property type="match status" value="1"/>
</dbReference>
<keyword evidence="6" id="KW-1185">Reference proteome</keyword>
<evidence type="ECO:0000313" key="6">
    <source>
        <dbReference type="Proteomes" id="UP000676917"/>
    </source>
</evidence>
<dbReference type="PROSITE" id="PS00653">
    <property type="entry name" value="GLYCOSYL_HYDROL_F1_2"/>
    <property type="match status" value="1"/>
</dbReference>
<dbReference type="Proteomes" id="UP000676917">
    <property type="component" value="Unassembled WGS sequence"/>
</dbReference>
<organism evidence="5 6">
    <name type="scientific">Ornithinibacillus bavariensis</name>
    <dbReference type="NCBI Taxonomy" id="545502"/>
    <lineage>
        <taxon>Bacteria</taxon>
        <taxon>Bacillati</taxon>
        <taxon>Bacillota</taxon>
        <taxon>Bacilli</taxon>
        <taxon>Bacillales</taxon>
        <taxon>Bacillaceae</taxon>
        <taxon>Ornithinibacillus</taxon>
    </lineage>
</organism>
<dbReference type="SUPFAM" id="SSF51445">
    <property type="entry name" value="(Trans)glycosidases"/>
    <property type="match status" value="1"/>
</dbReference>
<evidence type="ECO:0000256" key="4">
    <source>
        <dbReference type="RuleBase" id="RU003690"/>
    </source>
</evidence>
<name>A0A920C872_9BACI</name>
<dbReference type="GO" id="GO:0016052">
    <property type="term" value="P:carbohydrate catabolic process"/>
    <property type="evidence" value="ECO:0007669"/>
    <property type="project" value="TreeGrafter"/>
</dbReference>
<dbReference type="InterPro" id="IPR033132">
    <property type="entry name" value="GH_1_N_CS"/>
</dbReference>
<dbReference type="Gene3D" id="3.20.20.80">
    <property type="entry name" value="Glycosidases"/>
    <property type="match status" value="1"/>
</dbReference>
<dbReference type="AlphaFoldDB" id="A0A920C872"/>
<protein>
    <submittedName>
        <fullName evidence="5">Beta-glucosidase</fullName>
    </submittedName>
</protein>
<gene>
    <name evidence="5" type="ORF">J43TS3_20130</name>
</gene>